<dbReference type="Proteomes" id="UP000228496">
    <property type="component" value="Unassembled WGS sequence"/>
</dbReference>
<feature type="transmembrane region" description="Helical" evidence="1">
    <location>
        <begin position="96"/>
        <end position="120"/>
    </location>
</feature>
<evidence type="ECO:0000313" key="3">
    <source>
        <dbReference type="Proteomes" id="UP000228496"/>
    </source>
</evidence>
<keyword evidence="1" id="KW-1133">Transmembrane helix</keyword>
<feature type="transmembrane region" description="Helical" evidence="1">
    <location>
        <begin position="53"/>
        <end position="75"/>
    </location>
</feature>
<gene>
    <name evidence="2" type="ORF">COV29_04185</name>
</gene>
<reference evidence="2 3" key="1">
    <citation type="submission" date="2017-09" db="EMBL/GenBank/DDBJ databases">
        <title>Depth-based differentiation of microbial function through sediment-hosted aquifers and enrichment of novel symbionts in the deep terrestrial subsurface.</title>
        <authorList>
            <person name="Probst A.J."/>
            <person name="Ladd B."/>
            <person name="Jarett J.K."/>
            <person name="Geller-Mcgrath D.E."/>
            <person name="Sieber C.M."/>
            <person name="Emerson J.B."/>
            <person name="Anantharaman K."/>
            <person name="Thomas B.C."/>
            <person name="Malmstrom R."/>
            <person name="Stieglmeier M."/>
            <person name="Klingl A."/>
            <person name="Woyke T."/>
            <person name="Ryan C.M."/>
            <person name="Banfield J.F."/>
        </authorList>
    </citation>
    <scope>NUCLEOTIDE SEQUENCE [LARGE SCALE GENOMIC DNA]</scope>
    <source>
        <strain evidence="2">CG10_big_fil_rev_8_21_14_0_10_36_16</strain>
    </source>
</reference>
<accession>A0A2J0Q6C4</accession>
<sequence>MSKTLKIVKVLAPTLALVTLLVVPVVVFGQVLNEPSPPLTGDAVELADIESVITRIGNFLIAIGVIIAVIFIIIGGIKYMAAGGDAAKAGEARTTIINGLIGAMVVLGVGVLLSTAGYVLDALSQGTL</sequence>
<evidence type="ECO:0000256" key="1">
    <source>
        <dbReference type="SAM" id="Phobius"/>
    </source>
</evidence>
<keyword evidence="1" id="KW-0472">Membrane</keyword>
<dbReference type="InterPro" id="IPR043993">
    <property type="entry name" value="T4SS_pilin"/>
</dbReference>
<protein>
    <submittedName>
        <fullName evidence="2">Uncharacterized protein</fullName>
    </submittedName>
</protein>
<organism evidence="2 3">
    <name type="scientific">Candidatus Yanofskybacteria bacterium CG10_big_fil_rev_8_21_14_0_10_36_16</name>
    <dbReference type="NCBI Taxonomy" id="1975096"/>
    <lineage>
        <taxon>Bacteria</taxon>
        <taxon>Candidatus Yanofskyibacteriota</taxon>
    </lineage>
</organism>
<comment type="caution">
    <text evidence="2">The sequence shown here is derived from an EMBL/GenBank/DDBJ whole genome shotgun (WGS) entry which is preliminary data.</text>
</comment>
<name>A0A2J0Q6C4_9BACT</name>
<keyword evidence="1" id="KW-0812">Transmembrane</keyword>
<dbReference type="AlphaFoldDB" id="A0A2J0Q6C4"/>
<proteinExistence type="predicted"/>
<dbReference type="EMBL" id="PCXQ01000007">
    <property type="protein sequence ID" value="PJE50348.1"/>
    <property type="molecule type" value="Genomic_DNA"/>
</dbReference>
<evidence type="ECO:0000313" key="2">
    <source>
        <dbReference type="EMBL" id="PJE50348.1"/>
    </source>
</evidence>
<dbReference type="Pfam" id="PF18895">
    <property type="entry name" value="T4SS_pilin"/>
    <property type="match status" value="1"/>
</dbReference>